<proteinExistence type="predicted"/>
<gene>
    <name evidence="1" type="ORF">ENW48_02675</name>
</gene>
<organism evidence="1">
    <name type="scientific">Desulfobacca acetoxidans</name>
    <dbReference type="NCBI Taxonomy" id="60893"/>
    <lineage>
        <taxon>Bacteria</taxon>
        <taxon>Pseudomonadati</taxon>
        <taxon>Thermodesulfobacteriota</taxon>
        <taxon>Desulfobaccia</taxon>
        <taxon>Desulfobaccales</taxon>
        <taxon>Desulfobaccaceae</taxon>
        <taxon>Desulfobacca</taxon>
    </lineage>
</organism>
<comment type="caution">
    <text evidence="1">The sequence shown here is derived from an EMBL/GenBank/DDBJ whole genome shotgun (WGS) entry which is preliminary data.</text>
</comment>
<protein>
    <submittedName>
        <fullName evidence="1">Uncharacterized protein</fullName>
    </submittedName>
</protein>
<dbReference type="AlphaFoldDB" id="A0A7C5AKS9"/>
<dbReference type="EMBL" id="DTKJ01000017">
    <property type="protein sequence ID" value="HGZ11107.1"/>
    <property type="molecule type" value="Genomic_DNA"/>
</dbReference>
<accession>A0A7C5AKS9</accession>
<name>A0A7C5AKS9_9BACT</name>
<evidence type="ECO:0000313" key="1">
    <source>
        <dbReference type="EMBL" id="HGZ11107.1"/>
    </source>
</evidence>
<reference evidence="1" key="1">
    <citation type="journal article" date="2020" name="mSystems">
        <title>Genome- and Community-Level Interaction Insights into Carbon Utilization and Element Cycling Functions of Hydrothermarchaeota in Hydrothermal Sediment.</title>
        <authorList>
            <person name="Zhou Z."/>
            <person name="Liu Y."/>
            <person name="Xu W."/>
            <person name="Pan J."/>
            <person name="Luo Z.H."/>
            <person name="Li M."/>
        </authorList>
    </citation>
    <scope>NUCLEOTIDE SEQUENCE [LARGE SCALE GENOMIC DNA]</scope>
    <source>
        <strain evidence="1">SpSt-853</strain>
    </source>
</reference>
<sequence>MKNGLILYVVGSAPLPEELNLTETGAALGCPADRVELVSRDVGFFSVEDAWHFLATRGGCGRIRLVVAEVQQDGRLRPLSPEVRLSG</sequence>